<evidence type="ECO:0000313" key="9">
    <source>
        <dbReference type="Proteomes" id="UP000029267"/>
    </source>
</evidence>
<evidence type="ECO:0000256" key="4">
    <source>
        <dbReference type="ARBA" id="ARBA00023172"/>
    </source>
</evidence>
<keyword evidence="2" id="KW-0229">DNA integration</keyword>
<dbReference type="CDD" id="cd00397">
    <property type="entry name" value="DNA_BRE_C"/>
    <property type="match status" value="1"/>
</dbReference>
<dbReference type="InterPro" id="IPR050090">
    <property type="entry name" value="Tyrosine_recombinase_XerCD"/>
</dbReference>
<comment type="similarity">
    <text evidence="1">Belongs to the 'phage' integrase family.</text>
</comment>
<evidence type="ECO:0000256" key="2">
    <source>
        <dbReference type="ARBA" id="ARBA00022908"/>
    </source>
</evidence>
<organism evidence="8 9">
    <name type="scientific">Geobacillus icigianus</name>
    <dbReference type="NCBI Taxonomy" id="1430331"/>
    <lineage>
        <taxon>Bacteria</taxon>
        <taxon>Bacillati</taxon>
        <taxon>Bacillota</taxon>
        <taxon>Bacilli</taxon>
        <taxon>Bacillales</taxon>
        <taxon>Anoxybacillaceae</taxon>
        <taxon>Geobacillus</taxon>
    </lineage>
</organism>
<keyword evidence="9" id="KW-1185">Reference proteome</keyword>
<dbReference type="Proteomes" id="UP000029267">
    <property type="component" value="Unassembled WGS sequence"/>
</dbReference>
<feature type="domain" description="Core-binding (CB)" evidence="7">
    <location>
        <begin position="69"/>
        <end position="156"/>
    </location>
</feature>
<reference evidence="8 9" key="1">
    <citation type="journal article" date="2014" name="Genome Announc.">
        <title>Draft Genome Sequence of Geobacillus icigianus Strain G1w1T Isolated from Hot Springs in the Valley of Geysers, Kamchatka (Russian Federation).</title>
        <authorList>
            <person name="Bryanskaya A.V."/>
            <person name="Rozanov A.S."/>
            <person name="Logacheva M.D."/>
            <person name="Kotenko A.V."/>
            <person name="Peltek S.E."/>
        </authorList>
    </citation>
    <scope>NUCLEOTIDE SEQUENCE [LARGE SCALE GENOMIC DNA]</scope>
    <source>
        <strain evidence="8 9">G1w1</strain>
    </source>
</reference>
<dbReference type="PANTHER" id="PTHR30349:SF41">
    <property type="entry name" value="INTEGRASE_RECOMBINASE PROTEIN MJ0367-RELATED"/>
    <property type="match status" value="1"/>
</dbReference>
<evidence type="ECO:0000256" key="1">
    <source>
        <dbReference type="ARBA" id="ARBA00008857"/>
    </source>
</evidence>
<dbReference type="EMBL" id="JPYA02000004">
    <property type="protein sequence ID" value="MEB3752214.1"/>
    <property type="molecule type" value="Genomic_DNA"/>
</dbReference>
<dbReference type="SUPFAM" id="SSF56349">
    <property type="entry name" value="DNA breaking-rejoining enzymes"/>
    <property type="match status" value="1"/>
</dbReference>
<evidence type="ECO:0000256" key="3">
    <source>
        <dbReference type="ARBA" id="ARBA00023125"/>
    </source>
</evidence>
<accession>A0ABU6BJT9</accession>
<dbReference type="InterPro" id="IPR044068">
    <property type="entry name" value="CB"/>
</dbReference>
<dbReference type="Gene3D" id="1.10.443.10">
    <property type="entry name" value="Intergrase catalytic core"/>
    <property type="match status" value="1"/>
</dbReference>
<dbReference type="InterPro" id="IPR011010">
    <property type="entry name" value="DNA_brk_join_enz"/>
</dbReference>
<dbReference type="PROSITE" id="PS51900">
    <property type="entry name" value="CB"/>
    <property type="match status" value="1"/>
</dbReference>
<dbReference type="PANTHER" id="PTHR30349">
    <property type="entry name" value="PHAGE INTEGRASE-RELATED"/>
    <property type="match status" value="1"/>
</dbReference>
<proteinExistence type="inferred from homology"/>
<evidence type="ECO:0000256" key="5">
    <source>
        <dbReference type="PROSITE-ProRule" id="PRU01248"/>
    </source>
</evidence>
<evidence type="ECO:0000259" key="6">
    <source>
        <dbReference type="PROSITE" id="PS51898"/>
    </source>
</evidence>
<dbReference type="InterPro" id="IPR004107">
    <property type="entry name" value="Integrase_SAM-like_N"/>
</dbReference>
<dbReference type="PROSITE" id="PS51898">
    <property type="entry name" value="TYR_RECOMBINASE"/>
    <property type="match status" value="1"/>
</dbReference>
<dbReference type="Pfam" id="PF02899">
    <property type="entry name" value="Phage_int_SAM_1"/>
    <property type="match status" value="1"/>
</dbReference>
<dbReference type="Pfam" id="PF00589">
    <property type="entry name" value="Phage_integrase"/>
    <property type="match status" value="1"/>
</dbReference>
<evidence type="ECO:0000259" key="7">
    <source>
        <dbReference type="PROSITE" id="PS51900"/>
    </source>
</evidence>
<name>A0ABU6BJT9_9BACL</name>
<dbReference type="InterPro" id="IPR010998">
    <property type="entry name" value="Integrase_recombinase_N"/>
</dbReference>
<dbReference type="InterPro" id="IPR002104">
    <property type="entry name" value="Integrase_catalytic"/>
</dbReference>
<dbReference type="Gene3D" id="1.10.150.130">
    <property type="match status" value="1"/>
</dbReference>
<sequence>MESLVFLFTEYDSRKENRVRTIVFGEVKWKVGKMENERELQRKSKRGRRGELSREELLLISDDIGEIEYTFEELLEIFIEDCELRNLREHTIKYYRSELNAFIKLLKEQEIELRVSEWTGETIKRNVIMYMREKGLKTVSINSRLRAMRAFFNFLEGRNLIKSNPMKDIKLLKDRKRIVETFDNQQIKALFKACNLRTFVGLRDYTIMMLLLETGVRVNELVSIKTTDIIWEQKVIRIRNTKGGFERFVPIQDKMINQLKKYIAVRGSVDTDYLFITRDDTPLSKKQVQDRIKEYGKKAGIKNVRCSPHTFRHTFAKLCVLNGANAFQLQAILGHTSLEMTKVYVNLFSNEVQQGHAKFSPINSLFK</sequence>
<feature type="domain" description="Tyr recombinase" evidence="6">
    <location>
        <begin position="177"/>
        <end position="358"/>
    </location>
</feature>
<comment type="caution">
    <text evidence="8">The sequence shown here is derived from an EMBL/GenBank/DDBJ whole genome shotgun (WGS) entry which is preliminary data.</text>
</comment>
<gene>
    <name evidence="8" type="ORF">EP10_003086</name>
</gene>
<keyword evidence="3 5" id="KW-0238">DNA-binding</keyword>
<protein>
    <submittedName>
        <fullName evidence="8">Tyrosine recombinase XerC</fullName>
    </submittedName>
</protein>
<dbReference type="InterPro" id="IPR013762">
    <property type="entry name" value="Integrase-like_cat_sf"/>
</dbReference>
<keyword evidence="4" id="KW-0233">DNA recombination</keyword>
<evidence type="ECO:0000313" key="8">
    <source>
        <dbReference type="EMBL" id="MEB3752214.1"/>
    </source>
</evidence>